<evidence type="ECO:0000256" key="1">
    <source>
        <dbReference type="ARBA" id="ARBA00022448"/>
    </source>
</evidence>
<dbReference type="OrthoDB" id="9779457at2"/>
<feature type="domain" description="4Fe-4S ferredoxin-type" evidence="8">
    <location>
        <begin position="7"/>
        <end position="37"/>
    </location>
</feature>
<dbReference type="PROSITE" id="PS51379">
    <property type="entry name" value="4FE4S_FER_2"/>
    <property type="match status" value="3"/>
</dbReference>
<keyword evidence="3" id="KW-0479">Metal-binding</keyword>
<keyword evidence="10" id="KW-1185">Reference proteome</keyword>
<keyword evidence="4" id="KW-0677">Repeat</keyword>
<dbReference type="EMBL" id="FNEM01000001">
    <property type="protein sequence ID" value="SDI32187.1"/>
    <property type="molecule type" value="Genomic_DNA"/>
</dbReference>
<feature type="domain" description="4Fe-4S ferredoxin-type" evidence="8">
    <location>
        <begin position="84"/>
        <end position="113"/>
    </location>
</feature>
<keyword evidence="2" id="KW-0004">4Fe-4S</keyword>
<dbReference type="InterPro" id="IPR050954">
    <property type="entry name" value="ET_IronSulfur_Cluster-Binding"/>
</dbReference>
<evidence type="ECO:0000256" key="7">
    <source>
        <dbReference type="ARBA" id="ARBA00023014"/>
    </source>
</evidence>
<evidence type="ECO:0000259" key="8">
    <source>
        <dbReference type="PROSITE" id="PS51379"/>
    </source>
</evidence>
<accession>A0A1G8JMF9</accession>
<name>A0A1G8JMF9_9GAMM</name>
<gene>
    <name evidence="9" type="ORF">SAMN04488540_10192</name>
</gene>
<evidence type="ECO:0000256" key="3">
    <source>
        <dbReference type="ARBA" id="ARBA00022723"/>
    </source>
</evidence>
<dbReference type="GO" id="GO:0046872">
    <property type="term" value="F:metal ion binding"/>
    <property type="evidence" value="ECO:0007669"/>
    <property type="project" value="UniProtKB-KW"/>
</dbReference>
<sequence>MENKHQLGFVFRQENCVGCGACTVACQIHNELPENVRFRKVDRYEVEKGDGIVDVWLSHSCMHCGNPACLMVCPAQAYTIRHDGLVVLDREKCTGCGLCVSACPYDAVAMVDTDGKAAKCNMCIELIDQGKKPACVDGCPVQCLDQDKIHQVLEQKASASKQGVGYSDCVTKPNMVIIKERA</sequence>
<evidence type="ECO:0000313" key="10">
    <source>
        <dbReference type="Proteomes" id="UP000199527"/>
    </source>
</evidence>
<feature type="domain" description="4Fe-4S ferredoxin-type" evidence="8">
    <location>
        <begin position="51"/>
        <end position="83"/>
    </location>
</feature>
<evidence type="ECO:0000256" key="5">
    <source>
        <dbReference type="ARBA" id="ARBA00022982"/>
    </source>
</evidence>
<dbReference type="Pfam" id="PF12800">
    <property type="entry name" value="Fer4_4"/>
    <property type="match status" value="1"/>
</dbReference>
<evidence type="ECO:0000313" key="9">
    <source>
        <dbReference type="EMBL" id="SDI32187.1"/>
    </source>
</evidence>
<dbReference type="GO" id="GO:0051539">
    <property type="term" value="F:4 iron, 4 sulfur cluster binding"/>
    <property type="evidence" value="ECO:0007669"/>
    <property type="project" value="UniProtKB-KW"/>
</dbReference>
<evidence type="ECO:0000256" key="2">
    <source>
        <dbReference type="ARBA" id="ARBA00022485"/>
    </source>
</evidence>
<evidence type="ECO:0000256" key="4">
    <source>
        <dbReference type="ARBA" id="ARBA00022737"/>
    </source>
</evidence>
<evidence type="ECO:0000256" key="6">
    <source>
        <dbReference type="ARBA" id="ARBA00023004"/>
    </source>
</evidence>
<keyword evidence="1" id="KW-0813">Transport</keyword>
<dbReference type="InterPro" id="IPR017900">
    <property type="entry name" value="4Fe4S_Fe_S_CS"/>
</dbReference>
<dbReference type="PROSITE" id="PS00198">
    <property type="entry name" value="4FE4S_FER_1"/>
    <property type="match status" value="1"/>
</dbReference>
<dbReference type="Proteomes" id="UP000199527">
    <property type="component" value="Unassembled WGS sequence"/>
</dbReference>
<dbReference type="SUPFAM" id="SSF54862">
    <property type="entry name" value="4Fe-4S ferredoxins"/>
    <property type="match status" value="1"/>
</dbReference>
<dbReference type="PANTHER" id="PTHR43177:SF5">
    <property type="entry name" value="ANAEROBIC DIMETHYL SULFOXIDE REDUCTASE CHAIN B-RELATED"/>
    <property type="match status" value="1"/>
</dbReference>
<dbReference type="AlphaFoldDB" id="A0A1G8JMF9"/>
<dbReference type="Pfam" id="PF13247">
    <property type="entry name" value="Fer4_11"/>
    <property type="match status" value="1"/>
</dbReference>
<dbReference type="CDD" id="cd16371">
    <property type="entry name" value="DMSOR_beta_like"/>
    <property type="match status" value="1"/>
</dbReference>
<proteinExistence type="predicted"/>
<dbReference type="PANTHER" id="PTHR43177">
    <property type="entry name" value="PROTEIN NRFC"/>
    <property type="match status" value="1"/>
</dbReference>
<reference evidence="10" key="1">
    <citation type="submission" date="2016-10" db="EMBL/GenBank/DDBJ databases">
        <authorList>
            <person name="Varghese N."/>
            <person name="Submissions S."/>
        </authorList>
    </citation>
    <scope>NUCLEOTIDE SEQUENCE [LARGE SCALE GENOMIC DNA]</scope>
    <source>
        <strain evidence="10">DSM 23317</strain>
    </source>
</reference>
<keyword evidence="5" id="KW-0249">Electron transport</keyword>
<dbReference type="Gene3D" id="3.30.70.20">
    <property type="match status" value="2"/>
</dbReference>
<dbReference type="InterPro" id="IPR017896">
    <property type="entry name" value="4Fe4S_Fe-S-bd"/>
</dbReference>
<dbReference type="RefSeq" id="WP_090360059.1">
    <property type="nucleotide sequence ID" value="NZ_FNEM01000001.1"/>
</dbReference>
<keyword evidence="6" id="KW-0408">Iron</keyword>
<organism evidence="9 10">
    <name type="scientific">Ferrimonas sediminum</name>
    <dbReference type="NCBI Taxonomy" id="718193"/>
    <lineage>
        <taxon>Bacteria</taxon>
        <taxon>Pseudomonadati</taxon>
        <taxon>Pseudomonadota</taxon>
        <taxon>Gammaproteobacteria</taxon>
        <taxon>Alteromonadales</taxon>
        <taxon>Ferrimonadaceae</taxon>
        <taxon>Ferrimonas</taxon>
    </lineage>
</organism>
<protein>
    <submittedName>
        <fullName evidence="9">Fe-S-cluster-containing dehydrogenase component</fullName>
    </submittedName>
</protein>
<keyword evidence="7" id="KW-0411">Iron-sulfur</keyword>